<proteinExistence type="predicted"/>
<evidence type="ECO:0000313" key="1">
    <source>
        <dbReference type="EMBL" id="GAA3546525.1"/>
    </source>
</evidence>
<keyword evidence="2" id="KW-1185">Reference proteome</keyword>
<sequence length="81" mass="8312">MARIGGICLPGCNWPGFDRVVGLSAVESGVMDAGWSSVRLGWGALAGGGRPLDRKVEWDAEVGAVVVQEYGGFCGMGAVQA</sequence>
<accession>A0ABP6W683</accession>
<dbReference type="Proteomes" id="UP001501222">
    <property type="component" value="Unassembled WGS sequence"/>
</dbReference>
<evidence type="ECO:0000313" key="2">
    <source>
        <dbReference type="Proteomes" id="UP001501222"/>
    </source>
</evidence>
<reference evidence="2" key="1">
    <citation type="journal article" date="2019" name="Int. J. Syst. Evol. Microbiol.">
        <title>The Global Catalogue of Microorganisms (GCM) 10K type strain sequencing project: providing services to taxonomists for standard genome sequencing and annotation.</title>
        <authorList>
            <consortium name="The Broad Institute Genomics Platform"/>
            <consortium name="The Broad Institute Genome Sequencing Center for Infectious Disease"/>
            <person name="Wu L."/>
            <person name="Ma J."/>
        </authorList>
    </citation>
    <scope>NUCLEOTIDE SEQUENCE [LARGE SCALE GENOMIC DNA]</scope>
    <source>
        <strain evidence="2">JCM 16928</strain>
    </source>
</reference>
<organism evidence="1 2">
    <name type="scientific">Kribbella ginsengisoli</name>
    <dbReference type="NCBI Taxonomy" id="363865"/>
    <lineage>
        <taxon>Bacteria</taxon>
        <taxon>Bacillati</taxon>
        <taxon>Actinomycetota</taxon>
        <taxon>Actinomycetes</taxon>
        <taxon>Propionibacteriales</taxon>
        <taxon>Kribbellaceae</taxon>
        <taxon>Kribbella</taxon>
    </lineage>
</organism>
<dbReference type="EMBL" id="BAABAA010000001">
    <property type="protein sequence ID" value="GAA3546525.1"/>
    <property type="molecule type" value="Genomic_DNA"/>
</dbReference>
<name>A0ABP6W683_9ACTN</name>
<gene>
    <name evidence="1" type="ORF">GCM10022235_12790</name>
</gene>
<protein>
    <submittedName>
        <fullName evidence="1">Uncharacterized protein</fullName>
    </submittedName>
</protein>
<comment type="caution">
    <text evidence="1">The sequence shown here is derived from an EMBL/GenBank/DDBJ whole genome shotgun (WGS) entry which is preliminary data.</text>
</comment>